<dbReference type="SMART" id="SM00530">
    <property type="entry name" value="HTH_XRE"/>
    <property type="match status" value="1"/>
</dbReference>
<gene>
    <name evidence="2" type="ORF">C8E87_8146</name>
</gene>
<dbReference type="Pfam" id="PF13560">
    <property type="entry name" value="HTH_31"/>
    <property type="match status" value="1"/>
</dbReference>
<dbReference type="Pfam" id="PF17765">
    <property type="entry name" value="MLTR_LBD"/>
    <property type="match status" value="1"/>
</dbReference>
<dbReference type="RefSeq" id="WP_133878613.1">
    <property type="nucleotide sequence ID" value="NZ_BOMD01000108.1"/>
</dbReference>
<evidence type="ECO:0000313" key="3">
    <source>
        <dbReference type="Proteomes" id="UP000294901"/>
    </source>
</evidence>
<dbReference type="AlphaFoldDB" id="A0A4R6JDQ7"/>
<comment type="caution">
    <text evidence="2">The sequence shown here is derived from an EMBL/GenBank/DDBJ whole genome shotgun (WGS) entry which is preliminary data.</text>
</comment>
<dbReference type="EMBL" id="SNWR01000002">
    <property type="protein sequence ID" value="TDO32676.1"/>
    <property type="molecule type" value="Genomic_DNA"/>
</dbReference>
<accession>A0A4R6JDQ7</accession>
<dbReference type="Gene3D" id="3.30.450.180">
    <property type="match status" value="1"/>
</dbReference>
<dbReference type="PANTHER" id="PTHR35010:SF2">
    <property type="entry name" value="BLL4672 PROTEIN"/>
    <property type="match status" value="1"/>
</dbReference>
<dbReference type="InterPro" id="IPR041413">
    <property type="entry name" value="MLTR_LBD"/>
</dbReference>
<dbReference type="Proteomes" id="UP000294901">
    <property type="component" value="Unassembled WGS sequence"/>
</dbReference>
<dbReference type="InterPro" id="IPR010982">
    <property type="entry name" value="Lambda_DNA-bd_dom_sf"/>
</dbReference>
<dbReference type="CDD" id="cd00093">
    <property type="entry name" value="HTH_XRE"/>
    <property type="match status" value="1"/>
</dbReference>
<dbReference type="InterPro" id="IPR001387">
    <property type="entry name" value="Cro/C1-type_HTH"/>
</dbReference>
<evidence type="ECO:0000259" key="1">
    <source>
        <dbReference type="PROSITE" id="PS50943"/>
    </source>
</evidence>
<sequence>MPHDRSALGAFLRSRRDSLTPAQAGIEPFPGARRVPGLRKEELALLAGVSPDYYSRLEQGRQANVSDSVLDALARALCLDDVERAHLADLANPVPGVRRRGTPEQRPDPSLLRVMTALEHVPVLLLGRRGEVLAGNALLTAVLGRALSPGTSFTRFLLQDPVARARIVNWVDFAEWAVAALRRETSRLPGDRALEALVTELRRDPQVDAWWRDHRIRDFVPARKQIDHPRAGRLSFQVELLIAPHDPHQRMVVYTVQPDSETAGLLPLLAAWGVEADAASQ</sequence>
<dbReference type="PANTHER" id="PTHR35010">
    <property type="entry name" value="BLL4672 PROTEIN-RELATED"/>
    <property type="match status" value="1"/>
</dbReference>
<protein>
    <submittedName>
        <fullName evidence="2">Helix-turn-helix protein</fullName>
    </submittedName>
</protein>
<dbReference type="Gene3D" id="1.10.260.40">
    <property type="entry name" value="lambda repressor-like DNA-binding domains"/>
    <property type="match status" value="1"/>
</dbReference>
<feature type="domain" description="HTH cro/C1-type" evidence="1">
    <location>
        <begin position="37"/>
        <end position="82"/>
    </location>
</feature>
<dbReference type="PROSITE" id="PS50943">
    <property type="entry name" value="HTH_CROC1"/>
    <property type="match status" value="1"/>
</dbReference>
<organism evidence="2 3">
    <name type="scientific">Paractinoplanes brasiliensis</name>
    <dbReference type="NCBI Taxonomy" id="52695"/>
    <lineage>
        <taxon>Bacteria</taxon>
        <taxon>Bacillati</taxon>
        <taxon>Actinomycetota</taxon>
        <taxon>Actinomycetes</taxon>
        <taxon>Micromonosporales</taxon>
        <taxon>Micromonosporaceae</taxon>
        <taxon>Paractinoplanes</taxon>
    </lineage>
</organism>
<proteinExistence type="predicted"/>
<dbReference type="GO" id="GO:0003677">
    <property type="term" value="F:DNA binding"/>
    <property type="evidence" value="ECO:0007669"/>
    <property type="project" value="InterPro"/>
</dbReference>
<keyword evidence="3" id="KW-1185">Reference proteome</keyword>
<name>A0A4R6JDQ7_9ACTN</name>
<dbReference type="SUPFAM" id="SSF47413">
    <property type="entry name" value="lambda repressor-like DNA-binding domains"/>
    <property type="match status" value="1"/>
</dbReference>
<evidence type="ECO:0000313" key="2">
    <source>
        <dbReference type="EMBL" id="TDO32676.1"/>
    </source>
</evidence>
<dbReference type="OrthoDB" id="3806821at2"/>
<reference evidence="2 3" key="1">
    <citation type="submission" date="2019-03" db="EMBL/GenBank/DDBJ databases">
        <title>Sequencing the genomes of 1000 actinobacteria strains.</title>
        <authorList>
            <person name="Klenk H.-P."/>
        </authorList>
    </citation>
    <scope>NUCLEOTIDE SEQUENCE [LARGE SCALE GENOMIC DNA]</scope>
    <source>
        <strain evidence="2 3">DSM 43805</strain>
    </source>
</reference>